<accession>A0A8X6U265</accession>
<evidence type="ECO:0000313" key="1">
    <source>
        <dbReference type="EMBL" id="GFT82508.1"/>
    </source>
</evidence>
<dbReference type="AlphaFoldDB" id="A0A8X6U265"/>
<dbReference type="EMBL" id="BMAW01023398">
    <property type="protein sequence ID" value="GFT82508.1"/>
    <property type="molecule type" value="Genomic_DNA"/>
</dbReference>
<sequence length="56" mass="5643">MLPPVLGLQLCVAAGKSAKGTAAFMAICAKGKAFAGRYGCCICKAAAFADVLYDGK</sequence>
<name>A0A8X6U265_NEPPI</name>
<evidence type="ECO:0000313" key="2">
    <source>
        <dbReference type="Proteomes" id="UP000887013"/>
    </source>
</evidence>
<proteinExistence type="predicted"/>
<keyword evidence="2" id="KW-1185">Reference proteome</keyword>
<dbReference type="Proteomes" id="UP000887013">
    <property type="component" value="Unassembled WGS sequence"/>
</dbReference>
<feature type="non-terminal residue" evidence="1">
    <location>
        <position position="56"/>
    </location>
</feature>
<reference evidence="1" key="1">
    <citation type="submission" date="2020-08" db="EMBL/GenBank/DDBJ databases">
        <title>Multicomponent nature underlies the extraordinary mechanical properties of spider dragline silk.</title>
        <authorList>
            <person name="Kono N."/>
            <person name="Nakamura H."/>
            <person name="Mori M."/>
            <person name="Yoshida Y."/>
            <person name="Ohtoshi R."/>
            <person name="Malay A.D."/>
            <person name="Moran D.A.P."/>
            <person name="Tomita M."/>
            <person name="Numata K."/>
            <person name="Arakawa K."/>
        </authorList>
    </citation>
    <scope>NUCLEOTIDE SEQUENCE</scope>
</reference>
<organism evidence="1 2">
    <name type="scientific">Nephila pilipes</name>
    <name type="common">Giant wood spider</name>
    <name type="synonym">Nephila maculata</name>
    <dbReference type="NCBI Taxonomy" id="299642"/>
    <lineage>
        <taxon>Eukaryota</taxon>
        <taxon>Metazoa</taxon>
        <taxon>Ecdysozoa</taxon>
        <taxon>Arthropoda</taxon>
        <taxon>Chelicerata</taxon>
        <taxon>Arachnida</taxon>
        <taxon>Araneae</taxon>
        <taxon>Araneomorphae</taxon>
        <taxon>Entelegynae</taxon>
        <taxon>Araneoidea</taxon>
        <taxon>Nephilidae</taxon>
        <taxon>Nephila</taxon>
    </lineage>
</organism>
<gene>
    <name evidence="1" type="ORF">NPIL_309391</name>
</gene>
<protein>
    <submittedName>
        <fullName evidence="1">Uncharacterized protein</fullName>
    </submittedName>
</protein>
<comment type="caution">
    <text evidence="1">The sequence shown here is derived from an EMBL/GenBank/DDBJ whole genome shotgun (WGS) entry which is preliminary data.</text>
</comment>